<organism evidence="11 12">
    <name type="scientific">Sphingobacterium alkalisoli</name>
    <dbReference type="NCBI Taxonomy" id="1874115"/>
    <lineage>
        <taxon>Bacteria</taxon>
        <taxon>Pseudomonadati</taxon>
        <taxon>Bacteroidota</taxon>
        <taxon>Sphingobacteriia</taxon>
        <taxon>Sphingobacteriales</taxon>
        <taxon>Sphingobacteriaceae</taxon>
        <taxon>Sphingobacterium</taxon>
    </lineage>
</organism>
<evidence type="ECO:0000256" key="2">
    <source>
        <dbReference type="ARBA" id="ARBA00022448"/>
    </source>
</evidence>
<evidence type="ECO:0000256" key="4">
    <source>
        <dbReference type="ARBA" id="ARBA00022692"/>
    </source>
</evidence>
<evidence type="ECO:0000256" key="6">
    <source>
        <dbReference type="ARBA" id="ARBA00023136"/>
    </source>
</evidence>
<proteinExistence type="inferred from homology"/>
<reference evidence="11 12" key="1">
    <citation type="submission" date="2019-04" db="EMBL/GenBank/DDBJ databases">
        <title>Sphingobacterium olei sp. nov., isolated from oil-contaminated soil.</title>
        <authorList>
            <person name="Liu B."/>
        </authorList>
    </citation>
    <scope>NUCLEOTIDE SEQUENCE [LARGE SCALE GENOMIC DNA]</scope>
    <source>
        <strain evidence="11 12">Y3L14</strain>
    </source>
</reference>
<dbReference type="RefSeq" id="WP_136821292.1">
    <property type="nucleotide sequence ID" value="NZ_BMJX01000004.1"/>
</dbReference>
<evidence type="ECO:0000313" key="12">
    <source>
        <dbReference type="Proteomes" id="UP000309872"/>
    </source>
</evidence>
<keyword evidence="7" id="KW-0998">Cell outer membrane</keyword>
<comment type="similarity">
    <text evidence="8">Belongs to the TonB-dependent receptor family.</text>
</comment>
<keyword evidence="2" id="KW-0813">Transport</keyword>
<feature type="domain" description="TonB-dependent receptor-like beta-barrel" evidence="9">
    <location>
        <begin position="366"/>
        <end position="765"/>
    </location>
</feature>
<dbReference type="InterPro" id="IPR039426">
    <property type="entry name" value="TonB-dep_rcpt-like"/>
</dbReference>
<keyword evidence="5 8" id="KW-0798">TonB box</keyword>
<evidence type="ECO:0000256" key="3">
    <source>
        <dbReference type="ARBA" id="ARBA00022452"/>
    </source>
</evidence>
<dbReference type="AlphaFoldDB" id="A0A4U0H1S9"/>
<dbReference type="SUPFAM" id="SSF56935">
    <property type="entry name" value="Porins"/>
    <property type="match status" value="1"/>
</dbReference>
<dbReference type="InterPro" id="IPR037066">
    <property type="entry name" value="Plug_dom_sf"/>
</dbReference>
<dbReference type="OrthoDB" id="9795928at2"/>
<dbReference type="InterPro" id="IPR012910">
    <property type="entry name" value="Plug_dom"/>
</dbReference>
<keyword evidence="6 8" id="KW-0472">Membrane</keyword>
<dbReference type="InterPro" id="IPR036942">
    <property type="entry name" value="Beta-barrel_TonB_sf"/>
</dbReference>
<feature type="domain" description="TonB-dependent receptor plug" evidence="10">
    <location>
        <begin position="50"/>
        <end position="151"/>
    </location>
</feature>
<dbReference type="Pfam" id="PF00593">
    <property type="entry name" value="TonB_dep_Rec_b-barrel"/>
    <property type="match status" value="1"/>
</dbReference>
<dbReference type="Pfam" id="PF07715">
    <property type="entry name" value="Plug"/>
    <property type="match status" value="1"/>
</dbReference>
<dbReference type="Proteomes" id="UP000309872">
    <property type="component" value="Unassembled WGS sequence"/>
</dbReference>
<comment type="caution">
    <text evidence="11">The sequence shown here is derived from an EMBL/GenBank/DDBJ whole genome shotgun (WGS) entry which is preliminary data.</text>
</comment>
<keyword evidence="4" id="KW-0812">Transmembrane</keyword>
<dbReference type="PANTHER" id="PTHR30069:SF40">
    <property type="entry name" value="TONB-DEPENDENT RECEPTOR NMB0964-RELATED"/>
    <property type="match status" value="1"/>
</dbReference>
<keyword evidence="3" id="KW-1134">Transmembrane beta strand</keyword>
<evidence type="ECO:0000256" key="7">
    <source>
        <dbReference type="ARBA" id="ARBA00023237"/>
    </source>
</evidence>
<evidence type="ECO:0000313" key="11">
    <source>
        <dbReference type="EMBL" id="TJY64232.1"/>
    </source>
</evidence>
<keyword evidence="11" id="KW-0675">Receptor</keyword>
<evidence type="ECO:0000256" key="1">
    <source>
        <dbReference type="ARBA" id="ARBA00004571"/>
    </source>
</evidence>
<evidence type="ECO:0000259" key="10">
    <source>
        <dbReference type="Pfam" id="PF07715"/>
    </source>
</evidence>
<comment type="subcellular location">
    <subcellularLocation>
        <location evidence="1">Cell outer membrane</location>
        <topology evidence="1">Multi-pass membrane protein</topology>
    </subcellularLocation>
</comment>
<dbReference type="GO" id="GO:0044718">
    <property type="term" value="P:siderophore transmembrane transport"/>
    <property type="evidence" value="ECO:0007669"/>
    <property type="project" value="TreeGrafter"/>
</dbReference>
<evidence type="ECO:0000256" key="5">
    <source>
        <dbReference type="ARBA" id="ARBA00023077"/>
    </source>
</evidence>
<dbReference type="Gene3D" id="2.40.170.20">
    <property type="entry name" value="TonB-dependent receptor, beta-barrel domain"/>
    <property type="match status" value="1"/>
</dbReference>
<name>A0A4U0H1S9_9SPHI</name>
<evidence type="ECO:0000259" key="9">
    <source>
        <dbReference type="Pfam" id="PF00593"/>
    </source>
</evidence>
<protein>
    <submittedName>
        <fullName evidence="11">TonB-dependent receptor</fullName>
    </submittedName>
</protein>
<accession>A0A4U0H1S9</accession>
<gene>
    <name evidence="11" type="ORF">FAZ19_13545</name>
</gene>
<keyword evidence="12" id="KW-1185">Reference proteome</keyword>
<sequence length="796" mass="89043">MEQSFLLNVLLLGTFCSISNVTEAQEKTGRDSVDNIKLPTAVVVGYKPSKGNVTSIDRVTLDRVQSRTLGEALSYTPGVQNAYFGPNSGTPMIRSLSGNRVKVLSNGLSFHDLSGITPNVNINVDMDNLLGIDVYKGGASVLYGGKAIGGAVNMRDNTIPEFMFPNTWYGRATVEAGTNSGNRQAVDVNGNLGKRWAWHIGGMNQQNNDLRIPGNTKAPIAYDPAIDHLTQAMAQVHVDSETIRNLSLYPYLSQFVLDYMSDPRWDLSEADLYTFQDHSVIGGVRIPNPINDKYVAGQDPSTPLSTTIVKGISDYAPVKKGIMPNSHSESRAVNVGSSYIRSNYRIGVGYRASEGYYGIPGFALATIPKHTHEPVAQAPEYAPINTRALSHSLLFESVYRPASSMITGVKLNYVFQYADDRELVGIYRVNKFNTNRHTFRTEVEQQVLKFWKGMSGLDFSHLKIDGDGVQRYIPNNQSREVGAFTLQKLDFNPLVVNVGYRHDWVGRRAIRDATYKTSRGMAGGKLSARDFHLNHFTGDLRWNVWKIAYLEGSVSHAERAPDVNELYAGNNHFAILVEENGDDRLPKEIARSYELGGGLQYKGLHFNATYYQTTFENYLYLAHTGISRSGGFLVKEWRASDTEINGMETQLGYKHSWKKGRSWEISTYFDLVKNRNTADDSMRQWAEGDYMPNLPTSRYGLSMGALLNRFAVFCSFDRYLEQRYLGKNINPEPPMPAYSLLAARISYPMQIVGYTIEWYAYGNNLLDVEARPQNSFLKYLAPLPSRNISLGIKVVI</sequence>
<dbReference type="GO" id="GO:0015344">
    <property type="term" value="F:siderophore uptake transmembrane transporter activity"/>
    <property type="evidence" value="ECO:0007669"/>
    <property type="project" value="TreeGrafter"/>
</dbReference>
<dbReference type="InterPro" id="IPR000531">
    <property type="entry name" value="Beta-barrel_TonB"/>
</dbReference>
<dbReference type="Gene3D" id="2.170.130.10">
    <property type="entry name" value="TonB-dependent receptor, plug domain"/>
    <property type="match status" value="1"/>
</dbReference>
<dbReference type="GO" id="GO:0009279">
    <property type="term" value="C:cell outer membrane"/>
    <property type="evidence" value="ECO:0007669"/>
    <property type="project" value="UniProtKB-SubCell"/>
</dbReference>
<dbReference type="EMBL" id="SUKA01000004">
    <property type="protein sequence ID" value="TJY64232.1"/>
    <property type="molecule type" value="Genomic_DNA"/>
</dbReference>
<dbReference type="PANTHER" id="PTHR30069">
    <property type="entry name" value="TONB-DEPENDENT OUTER MEMBRANE RECEPTOR"/>
    <property type="match status" value="1"/>
</dbReference>
<evidence type="ECO:0000256" key="8">
    <source>
        <dbReference type="RuleBase" id="RU003357"/>
    </source>
</evidence>